<proteinExistence type="predicted"/>
<evidence type="ECO:0000256" key="3">
    <source>
        <dbReference type="ARBA" id="ARBA00023170"/>
    </source>
</evidence>
<keyword evidence="1" id="KW-0805">Transcription regulation</keyword>
<reference evidence="4" key="1">
    <citation type="submission" date="2020-11" db="EMBL/GenBank/DDBJ databases">
        <authorList>
            <person name="Tran Van P."/>
        </authorList>
    </citation>
    <scope>NUCLEOTIDE SEQUENCE</scope>
</reference>
<evidence type="ECO:0000256" key="1">
    <source>
        <dbReference type="ARBA" id="ARBA00023015"/>
    </source>
</evidence>
<dbReference type="Proteomes" id="UP000728032">
    <property type="component" value="Unassembled WGS sequence"/>
</dbReference>
<protein>
    <submittedName>
        <fullName evidence="4">Uncharacterized protein</fullName>
    </submittedName>
</protein>
<dbReference type="EMBL" id="CAJPVJ010002072">
    <property type="protein sequence ID" value="CAG2165732.1"/>
    <property type="molecule type" value="Genomic_DNA"/>
</dbReference>
<dbReference type="EMBL" id="OC916897">
    <property type="protein sequence ID" value="CAD7645560.1"/>
    <property type="molecule type" value="Genomic_DNA"/>
</dbReference>
<dbReference type="AlphaFoldDB" id="A0A7R9LPM5"/>
<accession>A0A7R9LPM5</accession>
<dbReference type="SUPFAM" id="SSF48508">
    <property type="entry name" value="Nuclear receptor ligand-binding domain"/>
    <property type="match status" value="1"/>
</dbReference>
<keyword evidence="5" id="KW-1185">Reference proteome</keyword>
<keyword evidence="3" id="KW-0675">Receptor</keyword>
<sequence>MRKERILNEKEKFLMRKKIEENRIKRLNMGSDTKLIEPTVRPESVGNTFNSDEEFMIHSTINFDSYINKIIAAITSLKGFQDICPDDQLTLVKYGCIEIKMLRAIIFYRYEYQCWVVEVHIHF</sequence>
<keyword evidence="2" id="KW-0804">Transcription</keyword>
<evidence type="ECO:0000256" key="2">
    <source>
        <dbReference type="ARBA" id="ARBA00023163"/>
    </source>
</evidence>
<dbReference type="OrthoDB" id="5771769at2759"/>
<evidence type="ECO:0000313" key="4">
    <source>
        <dbReference type="EMBL" id="CAD7645560.1"/>
    </source>
</evidence>
<organism evidence="4">
    <name type="scientific">Oppiella nova</name>
    <dbReference type="NCBI Taxonomy" id="334625"/>
    <lineage>
        <taxon>Eukaryota</taxon>
        <taxon>Metazoa</taxon>
        <taxon>Ecdysozoa</taxon>
        <taxon>Arthropoda</taxon>
        <taxon>Chelicerata</taxon>
        <taxon>Arachnida</taxon>
        <taxon>Acari</taxon>
        <taxon>Acariformes</taxon>
        <taxon>Sarcoptiformes</taxon>
        <taxon>Oribatida</taxon>
        <taxon>Brachypylina</taxon>
        <taxon>Oppioidea</taxon>
        <taxon>Oppiidae</taxon>
        <taxon>Oppiella</taxon>
    </lineage>
</organism>
<dbReference type="Gene3D" id="1.10.565.10">
    <property type="entry name" value="Retinoid X Receptor"/>
    <property type="match status" value="1"/>
</dbReference>
<dbReference type="InterPro" id="IPR035500">
    <property type="entry name" value="NHR-like_dom_sf"/>
</dbReference>
<name>A0A7R9LPM5_9ACAR</name>
<gene>
    <name evidence="4" type="ORF">ONB1V03_LOCUS5270</name>
</gene>
<evidence type="ECO:0000313" key="5">
    <source>
        <dbReference type="Proteomes" id="UP000728032"/>
    </source>
</evidence>